<feature type="domain" description="Glycoside hydrolase 123-like N-terminal" evidence="1">
    <location>
        <begin position="22"/>
        <end position="254"/>
    </location>
</feature>
<proteinExistence type="predicted"/>
<evidence type="ECO:0000259" key="1">
    <source>
        <dbReference type="Pfam" id="PF19543"/>
    </source>
</evidence>
<name>A0ABP7P5W5_9SPHI</name>
<dbReference type="EMBL" id="BAABAK010000004">
    <property type="protein sequence ID" value="GAA3960265.1"/>
    <property type="molecule type" value="Genomic_DNA"/>
</dbReference>
<keyword evidence="3" id="KW-1185">Reference proteome</keyword>
<comment type="caution">
    <text evidence="2">The sequence shown here is derived from an EMBL/GenBank/DDBJ whole genome shotgun (WGS) entry which is preliminary data.</text>
</comment>
<sequence>MNKLILTLFTLFITALGYGQNITAVNQLSIKDHTVTLNGLDVEINSDGFLKQIHTFHSQDHTDEGQPLFYEPIHFHYYTTPKSQIKLNPLNFNLTSSVKDSITWNAVSSSEDLKQEIYGEILANGLVKYKIRVTALKDVRLASINFHIPFEKPTAKYLAGLNQRAGLRPDTVKWNNHDKTAPVVWIGDEKQGLYVSLINKKDFENANTKNGWINEGKGKLQINIKGSSMLFDFNTENIDLKEGEELSFDCNLILSQEENSKKVFNPGKKFKGYRKLEKSTK</sequence>
<evidence type="ECO:0000313" key="3">
    <source>
        <dbReference type="Proteomes" id="UP001501081"/>
    </source>
</evidence>
<dbReference type="InterPro" id="IPR045711">
    <property type="entry name" value="GH123-like_N"/>
</dbReference>
<dbReference type="Pfam" id="PF19543">
    <property type="entry name" value="GH123_N"/>
    <property type="match status" value="1"/>
</dbReference>
<protein>
    <recommendedName>
        <fullName evidence="1">Glycoside hydrolase 123-like N-terminal domain-containing protein</fullName>
    </recommendedName>
</protein>
<reference evidence="3" key="1">
    <citation type="journal article" date="2019" name="Int. J. Syst. Evol. Microbiol.">
        <title>The Global Catalogue of Microorganisms (GCM) 10K type strain sequencing project: providing services to taxonomists for standard genome sequencing and annotation.</title>
        <authorList>
            <consortium name="The Broad Institute Genomics Platform"/>
            <consortium name="The Broad Institute Genome Sequencing Center for Infectious Disease"/>
            <person name="Wu L."/>
            <person name="Ma J."/>
        </authorList>
    </citation>
    <scope>NUCLEOTIDE SEQUENCE [LARGE SCALE GENOMIC DNA]</scope>
    <source>
        <strain evidence="3">JCM 17338</strain>
    </source>
</reference>
<gene>
    <name evidence="2" type="ORF">GCM10022246_12000</name>
</gene>
<organism evidence="2 3">
    <name type="scientific">Pedobacter ginsengiterrae</name>
    <dbReference type="NCBI Taxonomy" id="871696"/>
    <lineage>
        <taxon>Bacteria</taxon>
        <taxon>Pseudomonadati</taxon>
        <taxon>Bacteroidota</taxon>
        <taxon>Sphingobacteriia</taxon>
        <taxon>Sphingobacteriales</taxon>
        <taxon>Sphingobacteriaceae</taxon>
        <taxon>Pedobacter</taxon>
    </lineage>
</organism>
<evidence type="ECO:0000313" key="2">
    <source>
        <dbReference type="EMBL" id="GAA3960265.1"/>
    </source>
</evidence>
<dbReference type="Proteomes" id="UP001501081">
    <property type="component" value="Unassembled WGS sequence"/>
</dbReference>
<dbReference type="RefSeq" id="WP_344765844.1">
    <property type="nucleotide sequence ID" value="NZ_BAABAK010000004.1"/>
</dbReference>
<accession>A0ABP7P5W5</accession>